<name>A0A382M5W1_9ZZZZ</name>
<keyword evidence="3" id="KW-0808">Transferase</keyword>
<keyword evidence="5" id="KW-0418">Kinase</keyword>
<comment type="catalytic activity">
    <reaction evidence="7">
        <text>D-ribulose 5-phosphate + ATP = D-ribulose 1,5-bisphosphate + ADP + H(+)</text>
        <dbReference type="Rhea" id="RHEA:19365"/>
        <dbReference type="ChEBI" id="CHEBI:15378"/>
        <dbReference type="ChEBI" id="CHEBI:30616"/>
        <dbReference type="ChEBI" id="CHEBI:57870"/>
        <dbReference type="ChEBI" id="CHEBI:58121"/>
        <dbReference type="ChEBI" id="CHEBI:456216"/>
        <dbReference type="EC" id="2.7.1.19"/>
    </reaction>
</comment>
<keyword evidence="6" id="KW-0067">ATP-binding</keyword>
<proteinExistence type="inferred from homology"/>
<evidence type="ECO:0000259" key="8">
    <source>
        <dbReference type="Pfam" id="PF00485"/>
    </source>
</evidence>
<dbReference type="PRINTS" id="PR00478">
    <property type="entry name" value="PHRIBLKINASE"/>
</dbReference>
<accession>A0A382M5W1</accession>
<dbReference type="Gene3D" id="3.40.50.300">
    <property type="entry name" value="P-loop containing nucleotide triphosphate hydrolases"/>
    <property type="match status" value="1"/>
</dbReference>
<sequence>KIYGKTGGGKKRYYLHSAEEAEEHNTRLGTNLEPGQFTPWEEIPNGTDVLFYEGLHGGVVGDGYDVASYADLLVGVVPITNLEWIQKIHRDNAERGYSAETIVDTILRRMPDYINHICPQFSKTDINFQRIPTIDTSNPFICRNIPTPDESFVIIHFRKGAREKWGIDFQYLLGMINDSFMSSPTSIVVNGGKMGFAMELILTPIIHRLIEEKKSS</sequence>
<protein>
    <recommendedName>
        <fullName evidence="2">phosphoribulokinase</fullName>
        <ecNumber evidence="2">2.7.1.19</ecNumber>
    </recommendedName>
</protein>
<feature type="non-terminal residue" evidence="9">
    <location>
        <position position="1"/>
    </location>
</feature>
<dbReference type="PROSITE" id="PS00567">
    <property type="entry name" value="PHOSPHORIBULOKINASE"/>
    <property type="match status" value="1"/>
</dbReference>
<dbReference type="GO" id="GO:0008974">
    <property type="term" value="F:phosphoribulokinase activity"/>
    <property type="evidence" value="ECO:0007669"/>
    <property type="project" value="UniProtKB-EC"/>
</dbReference>
<evidence type="ECO:0000256" key="1">
    <source>
        <dbReference type="ARBA" id="ARBA00009719"/>
    </source>
</evidence>
<dbReference type="AlphaFoldDB" id="A0A382M5W1"/>
<dbReference type="EC" id="2.7.1.19" evidence="2"/>
<gene>
    <name evidence="9" type="ORF">METZ01_LOCUS296924</name>
</gene>
<comment type="similarity">
    <text evidence="1">Belongs to the phosphoribulokinase family.</text>
</comment>
<dbReference type="InterPro" id="IPR006083">
    <property type="entry name" value="PRK/URK"/>
</dbReference>
<evidence type="ECO:0000256" key="2">
    <source>
        <dbReference type="ARBA" id="ARBA00012042"/>
    </source>
</evidence>
<organism evidence="9">
    <name type="scientific">marine metagenome</name>
    <dbReference type="NCBI Taxonomy" id="408172"/>
    <lineage>
        <taxon>unclassified sequences</taxon>
        <taxon>metagenomes</taxon>
        <taxon>ecological metagenomes</taxon>
    </lineage>
</organism>
<evidence type="ECO:0000313" key="9">
    <source>
        <dbReference type="EMBL" id="SVC44070.1"/>
    </source>
</evidence>
<evidence type="ECO:0000256" key="3">
    <source>
        <dbReference type="ARBA" id="ARBA00022679"/>
    </source>
</evidence>
<dbReference type="SUPFAM" id="SSF52540">
    <property type="entry name" value="P-loop containing nucleoside triphosphate hydrolases"/>
    <property type="match status" value="1"/>
</dbReference>
<dbReference type="InterPro" id="IPR027417">
    <property type="entry name" value="P-loop_NTPase"/>
</dbReference>
<evidence type="ECO:0000256" key="6">
    <source>
        <dbReference type="ARBA" id="ARBA00022840"/>
    </source>
</evidence>
<evidence type="ECO:0000256" key="7">
    <source>
        <dbReference type="ARBA" id="ARBA00047663"/>
    </source>
</evidence>
<dbReference type="GO" id="GO:0005524">
    <property type="term" value="F:ATP binding"/>
    <property type="evidence" value="ECO:0007669"/>
    <property type="project" value="UniProtKB-KW"/>
</dbReference>
<dbReference type="Pfam" id="PF00485">
    <property type="entry name" value="PRK"/>
    <property type="match status" value="1"/>
</dbReference>
<evidence type="ECO:0000256" key="4">
    <source>
        <dbReference type="ARBA" id="ARBA00022741"/>
    </source>
</evidence>
<evidence type="ECO:0000256" key="5">
    <source>
        <dbReference type="ARBA" id="ARBA00022777"/>
    </source>
</evidence>
<keyword evidence="4" id="KW-0547">Nucleotide-binding</keyword>
<dbReference type="GO" id="GO:0005975">
    <property type="term" value="P:carbohydrate metabolic process"/>
    <property type="evidence" value="ECO:0007669"/>
    <property type="project" value="InterPro"/>
</dbReference>
<reference evidence="9" key="1">
    <citation type="submission" date="2018-05" db="EMBL/GenBank/DDBJ databases">
        <authorList>
            <person name="Lanie J.A."/>
            <person name="Ng W.-L."/>
            <person name="Kazmierczak K.M."/>
            <person name="Andrzejewski T.M."/>
            <person name="Davidsen T.M."/>
            <person name="Wayne K.J."/>
            <person name="Tettelin H."/>
            <person name="Glass J.I."/>
            <person name="Rusch D."/>
            <person name="Podicherti R."/>
            <person name="Tsui H.-C.T."/>
            <person name="Winkler M.E."/>
        </authorList>
    </citation>
    <scope>NUCLEOTIDE SEQUENCE</scope>
</reference>
<feature type="domain" description="Phosphoribulokinase/uridine kinase" evidence="8">
    <location>
        <begin position="3"/>
        <end position="137"/>
    </location>
</feature>
<dbReference type="InterPro" id="IPR006082">
    <property type="entry name" value="PRK"/>
</dbReference>
<dbReference type="EMBL" id="UINC01091366">
    <property type="protein sequence ID" value="SVC44070.1"/>
    <property type="molecule type" value="Genomic_DNA"/>
</dbReference>